<dbReference type="SUPFAM" id="SSF48403">
    <property type="entry name" value="Ankyrin repeat"/>
    <property type="match status" value="1"/>
</dbReference>
<dbReference type="PROSITE" id="PS50297">
    <property type="entry name" value="ANK_REP_REGION"/>
    <property type="match status" value="1"/>
</dbReference>
<evidence type="ECO:0000313" key="2">
    <source>
        <dbReference type="EMBL" id="KAF2401276.1"/>
    </source>
</evidence>
<protein>
    <submittedName>
        <fullName evidence="2">Uncharacterized protein</fullName>
    </submittedName>
</protein>
<gene>
    <name evidence="2" type="ORF">EJ06DRAFT_384704</name>
</gene>
<dbReference type="EMBL" id="ML996693">
    <property type="protein sequence ID" value="KAF2401276.1"/>
    <property type="molecule type" value="Genomic_DNA"/>
</dbReference>
<reference evidence="2" key="1">
    <citation type="journal article" date="2020" name="Stud. Mycol.">
        <title>101 Dothideomycetes genomes: a test case for predicting lifestyles and emergence of pathogens.</title>
        <authorList>
            <person name="Haridas S."/>
            <person name="Albert R."/>
            <person name="Binder M."/>
            <person name="Bloem J."/>
            <person name="Labutti K."/>
            <person name="Salamov A."/>
            <person name="Andreopoulos B."/>
            <person name="Baker S."/>
            <person name="Barry K."/>
            <person name="Bills G."/>
            <person name="Bluhm B."/>
            <person name="Cannon C."/>
            <person name="Castanera R."/>
            <person name="Culley D."/>
            <person name="Daum C."/>
            <person name="Ezra D."/>
            <person name="Gonzalez J."/>
            <person name="Henrissat B."/>
            <person name="Kuo A."/>
            <person name="Liang C."/>
            <person name="Lipzen A."/>
            <person name="Lutzoni F."/>
            <person name="Magnuson J."/>
            <person name="Mondo S."/>
            <person name="Nolan M."/>
            <person name="Ohm R."/>
            <person name="Pangilinan J."/>
            <person name="Park H.-J."/>
            <person name="Ramirez L."/>
            <person name="Alfaro M."/>
            <person name="Sun H."/>
            <person name="Tritt A."/>
            <person name="Yoshinaga Y."/>
            <person name="Zwiers L.-H."/>
            <person name="Turgeon B."/>
            <person name="Goodwin S."/>
            <person name="Spatafora J."/>
            <person name="Crous P."/>
            <person name="Grigoriev I."/>
        </authorList>
    </citation>
    <scope>NUCLEOTIDE SEQUENCE</scope>
    <source>
        <strain evidence="2">CBS 262.69</strain>
    </source>
</reference>
<dbReference type="OrthoDB" id="19174at2759"/>
<accession>A0A6G1HZI4</accession>
<dbReference type="Proteomes" id="UP000799640">
    <property type="component" value="Unassembled WGS sequence"/>
</dbReference>
<evidence type="ECO:0000256" key="1">
    <source>
        <dbReference type="PROSITE-ProRule" id="PRU00023"/>
    </source>
</evidence>
<dbReference type="InterPro" id="IPR002110">
    <property type="entry name" value="Ankyrin_rpt"/>
</dbReference>
<keyword evidence="1" id="KW-0040">ANK repeat</keyword>
<organism evidence="2 3">
    <name type="scientific">Trichodelitschia bisporula</name>
    <dbReference type="NCBI Taxonomy" id="703511"/>
    <lineage>
        <taxon>Eukaryota</taxon>
        <taxon>Fungi</taxon>
        <taxon>Dikarya</taxon>
        <taxon>Ascomycota</taxon>
        <taxon>Pezizomycotina</taxon>
        <taxon>Dothideomycetes</taxon>
        <taxon>Dothideomycetes incertae sedis</taxon>
        <taxon>Phaeotrichales</taxon>
        <taxon>Phaeotrichaceae</taxon>
        <taxon>Trichodelitschia</taxon>
    </lineage>
</organism>
<dbReference type="InterPro" id="IPR036770">
    <property type="entry name" value="Ankyrin_rpt-contain_sf"/>
</dbReference>
<evidence type="ECO:0000313" key="3">
    <source>
        <dbReference type="Proteomes" id="UP000799640"/>
    </source>
</evidence>
<dbReference type="Gene3D" id="1.25.40.20">
    <property type="entry name" value="Ankyrin repeat-containing domain"/>
    <property type="match status" value="1"/>
</dbReference>
<dbReference type="PROSITE" id="PS50088">
    <property type="entry name" value="ANK_REPEAT"/>
    <property type="match status" value="1"/>
</dbReference>
<sequence>MPRGKIDVLLNLVPDAPSSVLEHLASDPALATAQDAHGYSLLHAAASYGHEDLVRTLVNTYAVPVDIVDEDRETPLFAVETVDMARALLALGADTEWRNAEGLTAEEKIEGEGEWPLVAAFLRSRREERDGEAPEGVKVDVRTVEEQSMGEGEVDPEFRRRIEELAAREDFQSEDGQRQLRELITDAVMGLRSEGADADREVRRRVE</sequence>
<dbReference type="Pfam" id="PF12796">
    <property type="entry name" value="Ank_2"/>
    <property type="match status" value="1"/>
</dbReference>
<proteinExistence type="predicted"/>
<feature type="repeat" description="ANK" evidence="1">
    <location>
        <begin position="37"/>
        <end position="59"/>
    </location>
</feature>
<dbReference type="AlphaFoldDB" id="A0A6G1HZI4"/>
<keyword evidence="3" id="KW-1185">Reference proteome</keyword>
<dbReference type="SMART" id="SM00248">
    <property type="entry name" value="ANK"/>
    <property type="match status" value="1"/>
</dbReference>
<name>A0A6G1HZI4_9PEZI</name>